<keyword evidence="4" id="KW-0112">Calmodulin-binding</keyword>
<dbReference type="EMBL" id="VJMJ01000313">
    <property type="protein sequence ID" value="KAF0723245.1"/>
    <property type="molecule type" value="Genomic_DNA"/>
</dbReference>
<feature type="region of interest" description="Disordered" evidence="5">
    <location>
        <begin position="512"/>
        <end position="538"/>
    </location>
</feature>
<dbReference type="InterPro" id="IPR027417">
    <property type="entry name" value="P-loop_NTPase"/>
</dbReference>
<protein>
    <submittedName>
        <fullName evidence="6">Uncharacterized protein</fullName>
    </submittedName>
</protein>
<dbReference type="VEuPathDB" id="FungiDB:AeMF1_021536"/>
<comment type="caution">
    <text evidence="6">The sequence shown here is derived from an EMBL/GenBank/DDBJ whole genome shotgun (WGS) entry which is preliminary data.</text>
</comment>
<name>A0A6G0W7L7_9STRA</name>
<dbReference type="SMART" id="SM00015">
    <property type="entry name" value="IQ"/>
    <property type="match status" value="6"/>
</dbReference>
<proteinExistence type="predicted"/>
<sequence>MGDEDRVGETPPCFTGLDETHLVYVSKNHLSSSDVVAITVTTSKRLLPNTSLKRLAVAQPKMHLLPPAAPQSLPIPRPRMNKILHAERDAYMKKLHDDRGDRIKLETWAAVKIQSLFRGHRVRPKAKPAFAHDGRTNMMASIRKELHDMQQVLPSHANSKRSEPWRQDVRLRAADKRQAKHRKDRLHHAATVIQACVKRFLARVEFIHLMSRHVDEMVLWSAIVVQAGYRGYVARKRIAERLAQVQEASATKIQCLVRGILSRERAALLRLERHSNLGQDMQREETAAATTIQRLVRGCKGRKSTAFLRDGQRMLHVQRIADGHLDERKSIAHGQTLLLIDKGVLVVEPRPSLKAPLNINTTHLHREETAAKLKTIDSGIETRHRKSYQGSRRYSGKAHVPLSLEASPLVADDARVRIDEVHAAEQRQLEARQSLALVLPKPERVEGVPSRSLLMAPPVVQSADSKFGMYAEQRPRSKRANGRPTSDTDTNAAIKIQAMARGRIVRQARRKSTAMHLRSSPTCKKVDSRANSMALPPR</sequence>
<dbReference type="GO" id="GO:0051295">
    <property type="term" value="P:establishment of meiotic spindle localization"/>
    <property type="evidence" value="ECO:0007669"/>
    <property type="project" value="TreeGrafter"/>
</dbReference>
<gene>
    <name evidence="6" type="ORF">Ae201684_017861</name>
</gene>
<dbReference type="GO" id="GO:0000922">
    <property type="term" value="C:spindle pole"/>
    <property type="evidence" value="ECO:0007669"/>
    <property type="project" value="TreeGrafter"/>
</dbReference>
<dbReference type="PANTHER" id="PTHR22706">
    <property type="entry name" value="ASSEMBLY FACTOR FOR SPINDLE MICROTUBULES"/>
    <property type="match status" value="1"/>
</dbReference>
<evidence type="ECO:0000256" key="5">
    <source>
        <dbReference type="SAM" id="MobiDB-lite"/>
    </source>
</evidence>
<evidence type="ECO:0000256" key="2">
    <source>
        <dbReference type="ARBA" id="ARBA00022490"/>
    </source>
</evidence>
<dbReference type="PROSITE" id="PS50096">
    <property type="entry name" value="IQ"/>
    <property type="match status" value="6"/>
</dbReference>
<evidence type="ECO:0000256" key="1">
    <source>
        <dbReference type="ARBA" id="ARBA00004496"/>
    </source>
</evidence>
<dbReference type="SUPFAM" id="SSF52540">
    <property type="entry name" value="P-loop containing nucleoside triphosphate hydrolases"/>
    <property type="match status" value="1"/>
</dbReference>
<keyword evidence="2" id="KW-0963">Cytoplasm</keyword>
<keyword evidence="7" id="KW-1185">Reference proteome</keyword>
<dbReference type="Proteomes" id="UP000481153">
    <property type="component" value="Unassembled WGS sequence"/>
</dbReference>
<dbReference type="Gene3D" id="1.20.5.190">
    <property type="match status" value="2"/>
</dbReference>
<dbReference type="GO" id="GO:0005737">
    <property type="term" value="C:cytoplasm"/>
    <property type="evidence" value="ECO:0007669"/>
    <property type="project" value="UniProtKB-SubCell"/>
</dbReference>
<evidence type="ECO:0000256" key="3">
    <source>
        <dbReference type="ARBA" id="ARBA00022737"/>
    </source>
</evidence>
<dbReference type="GO" id="GO:0005516">
    <property type="term" value="F:calmodulin binding"/>
    <property type="evidence" value="ECO:0007669"/>
    <property type="project" value="UniProtKB-KW"/>
</dbReference>
<comment type="subcellular location">
    <subcellularLocation>
        <location evidence="1">Cytoplasm</location>
    </subcellularLocation>
</comment>
<keyword evidence="3" id="KW-0677">Repeat</keyword>
<accession>A0A6G0W7L7</accession>
<evidence type="ECO:0000256" key="4">
    <source>
        <dbReference type="ARBA" id="ARBA00022860"/>
    </source>
</evidence>
<dbReference type="Pfam" id="PF00612">
    <property type="entry name" value="IQ"/>
    <property type="match status" value="6"/>
</dbReference>
<dbReference type="GO" id="GO:0007051">
    <property type="term" value="P:spindle organization"/>
    <property type="evidence" value="ECO:0007669"/>
    <property type="project" value="TreeGrafter"/>
</dbReference>
<organism evidence="6 7">
    <name type="scientific">Aphanomyces euteiches</name>
    <dbReference type="NCBI Taxonomy" id="100861"/>
    <lineage>
        <taxon>Eukaryota</taxon>
        <taxon>Sar</taxon>
        <taxon>Stramenopiles</taxon>
        <taxon>Oomycota</taxon>
        <taxon>Saprolegniomycetes</taxon>
        <taxon>Saprolegniales</taxon>
        <taxon>Verrucalvaceae</taxon>
        <taxon>Aphanomyces</taxon>
    </lineage>
</organism>
<dbReference type="InterPro" id="IPR051185">
    <property type="entry name" value="ASPM"/>
</dbReference>
<dbReference type="GO" id="GO:0000278">
    <property type="term" value="P:mitotic cell cycle"/>
    <property type="evidence" value="ECO:0007669"/>
    <property type="project" value="TreeGrafter"/>
</dbReference>
<evidence type="ECO:0000313" key="6">
    <source>
        <dbReference type="EMBL" id="KAF0723245.1"/>
    </source>
</evidence>
<dbReference type="PANTHER" id="PTHR22706:SF1">
    <property type="entry name" value="ASSEMBLY FACTOR FOR SPINDLE MICROTUBULES"/>
    <property type="match status" value="1"/>
</dbReference>
<dbReference type="AlphaFoldDB" id="A0A6G0W7L7"/>
<dbReference type="InterPro" id="IPR000048">
    <property type="entry name" value="IQ_motif_EF-hand-BS"/>
</dbReference>
<evidence type="ECO:0000313" key="7">
    <source>
        <dbReference type="Proteomes" id="UP000481153"/>
    </source>
</evidence>
<reference evidence="6 7" key="1">
    <citation type="submission" date="2019-07" db="EMBL/GenBank/DDBJ databases">
        <title>Genomics analysis of Aphanomyces spp. identifies a new class of oomycete effector associated with host adaptation.</title>
        <authorList>
            <person name="Gaulin E."/>
        </authorList>
    </citation>
    <scope>NUCLEOTIDE SEQUENCE [LARGE SCALE GENOMIC DNA]</scope>
    <source>
        <strain evidence="6 7">ATCC 201684</strain>
    </source>
</reference>